<dbReference type="NCBIfam" id="TIGR01994">
    <property type="entry name" value="SUF_scaf_2"/>
    <property type="match status" value="1"/>
</dbReference>
<accession>A0A839QMK0</accession>
<dbReference type="RefSeq" id="WP_183511173.1">
    <property type="nucleotide sequence ID" value="NZ_BAABGK010000042.1"/>
</dbReference>
<dbReference type="Gene3D" id="3.90.1010.10">
    <property type="match status" value="1"/>
</dbReference>
<proteinExistence type="predicted"/>
<name>A0A839QMK0_9MICC</name>
<comment type="caution">
    <text evidence="2">The sequence shown here is derived from an EMBL/GenBank/DDBJ whole genome shotgun (WGS) entry which is preliminary data.</text>
</comment>
<evidence type="ECO:0000313" key="2">
    <source>
        <dbReference type="EMBL" id="MBB2995984.1"/>
    </source>
</evidence>
<dbReference type="GO" id="GO:0005506">
    <property type="term" value="F:iron ion binding"/>
    <property type="evidence" value="ECO:0007669"/>
    <property type="project" value="InterPro"/>
</dbReference>
<dbReference type="SUPFAM" id="SSF82649">
    <property type="entry name" value="SufE/NifU"/>
    <property type="match status" value="1"/>
</dbReference>
<dbReference type="CDD" id="cd06664">
    <property type="entry name" value="IscU_like"/>
    <property type="match status" value="1"/>
</dbReference>
<dbReference type="EMBL" id="JACHVS010000001">
    <property type="protein sequence ID" value="MBB2995984.1"/>
    <property type="molecule type" value="Genomic_DNA"/>
</dbReference>
<sequence>MSGLEQMYQQILLDHAKRRVGEGLLEAVPGHKSGESHQHNPVCGDQIRLRVDVEGIAVHAVSWEGDGCSISMASASILAEMVRDMDRGEFLEVLTELRVLLRSRGTREGNEEILGDAAAFAGVSKFPARVKCAMLAWVAAEAALAAIDVGTPITLG</sequence>
<dbReference type="GO" id="GO:0051536">
    <property type="term" value="F:iron-sulfur cluster binding"/>
    <property type="evidence" value="ECO:0007669"/>
    <property type="project" value="InterPro"/>
</dbReference>
<dbReference type="GO" id="GO:0016226">
    <property type="term" value="P:iron-sulfur cluster assembly"/>
    <property type="evidence" value="ECO:0007669"/>
    <property type="project" value="InterPro"/>
</dbReference>
<organism evidence="2 3">
    <name type="scientific">Paeniglutamicibacter cryotolerans</name>
    <dbReference type="NCBI Taxonomy" id="670079"/>
    <lineage>
        <taxon>Bacteria</taxon>
        <taxon>Bacillati</taxon>
        <taxon>Actinomycetota</taxon>
        <taxon>Actinomycetes</taxon>
        <taxon>Micrococcales</taxon>
        <taxon>Micrococcaceae</taxon>
        <taxon>Paeniglutamicibacter</taxon>
    </lineage>
</organism>
<evidence type="ECO:0000313" key="3">
    <source>
        <dbReference type="Proteomes" id="UP000523000"/>
    </source>
</evidence>
<protein>
    <submittedName>
        <fullName evidence="2">Nitrogen fixation NifU-like protein</fullName>
    </submittedName>
</protein>
<reference evidence="2 3" key="1">
    <citation type="submission" date="2020-08" db="EMBL/GenBank/DDBJ databases">
        <title>Sequencing the genomes of 1000 actinobacteria strains.</title>
        <authorList>
            <person name="Klenk H.-P."/>
        </authorList>
    </citation>
    <scope>NUCLEOTIDE SEQUENCE [LARGE SCALE GENOMIC DNA]</scope>
    <source>
        <strain evidence="2 3">DSM 22826</strain>
    </source>
</reference>
<dbReference type="Pfam" id="PF01592">
    <property type="entry name" value="NifU_N"/>
    <property type="match status" value="1"/>
</dbReference>
<feature type="domain" description="NIF system FeS cluster assembly NifU N-terminal" evidence="1">
    <location>
        <begin position="8"/>
        <end position="132"/>
    </location>
</feature>
<evidence type="ECO:0000259" key="1">
    <source>
        <dbReference type="Pfam" id="PF01592"/>
    </source>
</evidence>
<dbReference type="InterPro" id="IPR002871">
    <property type="entry name" value="NIF_FeS_clus_asmbl_NifU_N"/>
</dbReference>
<dbReference type="AlphaFoldDB" id="A0A839QMK0"/>
<dbReference type="Proteomes" id="UP000523000">
    <property type="component" value="Unassembled WGS sequence"/>
</dbReference>
<gene>
    <name evidence="2" type="ORF">E9229_002175</name>
</gene>
<keyword evidence="3" id="KW-1185">Reference proteome</keyword>